<reference evidence="3 4" key="1">
    <citation type="submission" date="2016-10" db="EMBL/GenBank/DDBJ databases">
        <authorList>
            <person name="de Groot N.N."/>
        </authorList>
    </citation>
    <scope>NUCLEOTIDE SEQUENCE [LARGE SCALE GENOMIC DNA]</scope>
    <source>
        <strain evidence="3 4">DSM 44778</strain>
    </source>
</reference>
<feature type="region of interest" description="Disordered" evidence="2">
    <location>
        <begin position="534"/>
        <end position="553"/>
    </location>
</feature>
<gene>
    <name evidence="3" type="ORF">SAMN05421852_10119</name>
</gene>
<evidence type="ECO:0000256" key="2">
    <source>
        <dbReference type="SAM" id="MobiDB-lite"/>
    </source>
</evidence>
<name>A0A1I3JCJ4_9BACL</name>
<feature type="coiled-coil region" evidence="1">
    <location>
        <begin position="324"/>
        <end position="459"/>
    </location>
</feature>
<feature type="region of interest" description="Disordered" evidence="2">
    <location>
        <begin position="480"/>
        <end position="526"/>
    </location>
</feature>
<keyword evidence="4" id="KW-1185">Reference proteome</keyword>
<dbReference type="RefSeq" id="WP_093226929.1">
    <property type="nucleotide sequence ID" value="NZ_FORR01000001.1"/>
</dbReference>
<feature type="compositionally biased region" description="Basic and acidic residues" evidence="2">
    <location>
        <begin position="516"/>
        <end position="526"/>
    </location>
</feature>
<dbReference type="OrthoDB" id="2991686at2"/>
<dbReference type="EMBL" id="FORR01000001">
    <property type="protein sequence ID" value="SFI57866.1"/>
    <property type="molecule type" value="Genomic_DNA"/>
</dbReference>
<evidence type="ECO:0008006" key="5">
    <source>
        <dbReference type="Google" id="ProtNLM"/>
    </source>
</evidence>
<dbReference type="InterPro" id="IPR011009">
    <property type="entry name" value="Kinase-like_dom_sf"/>
</dbReference>
<evidence type="ECO:0000313" key="3">
    <source>
        <dbReference type="EMBL" id="SFI57866.1"/>
    </source>
</evidence>
<proteinExistence type="predicted"/>
<dbReference type="SUPFAM" id="SSF56112">
    <property type="entry name" value="Protein kinase-like (PK-like)"/>
    <property type="match status" value="1"/>
</dbReference>
<feature type="compositionally biased region" description="Basic and acidic residues" evidence="2">
    <location>
        <begin position="543"/>
        <end position="553"/>
    </location>
</feature>
<organism evidence="3 4">
    <name type="scientific">Thermoflavimicrobium dichotomicum</name>
    <dbReference type="NCBI Taxonomy" id="46223"/>
    <lineage>
        <taxon>Bacteria</taxon>
        <taxon>Bacillati</taxon>
        <taxon>Bacillota</taxon>
        <taxon>Bacilli</taxon>
        <taxon>Bacillales</taxon>
        <taxon>Thermoactinomycetaceae</taxon>
        <taxon>Thermoflavimicrobium</taxon>
    </lineage>
</organism>
<evidence type="ECO:0000256" key="1">
    <source>
        <dbReference type="SAM" id="Coils"/>
    </source>
</evidence>
<evidence type="ECO:0000313" key="4">
    <source>
        <dbReference type="Proteomes" id="UP000199545"/>
    </source>
</evidence>
<accession>A0A1I3JCJ4</accession>
<protein>
    <recommendedName>
        <fullName evidence="5">Protein kinase domain-containing protein</fullName>
    </recommendedName>
</protein>
<sequence>MSCFRNGEKYRGRYAVEKVVPFFEGELAIAQYEGKRFYLQSAKLARQAPPRAIQQYLSLDHPLVMAYQEVYTEGQYIVSVRPYYAIQPLPHYVAKKGIDEEQFLSWAKQLVDLEQHLKNYNLPMYLLKDPRNIGITSEGKLKVIFCGVEQVTAYEPSIDWGTFFISLLKGKFPQDNVKQAINDLNLSQTLVRFLEKAMNNYQVELVRTLIDSVEQKSAKPAKIAPAPSLIDSHRQSAMKLDLGTVARPAFTMPKTERKLVQKIDMDKTIIRNADEWLKEEKSAVQEKQTIEEKPVLEKKPGLSLDPQKINIEELSQKTEFRLPLQAIREELERKERERLEELRKQLEQQEKDLMETYRREFEQRKQELLERQRQDLERQEQELLRKQKEEFERMQKERLKQELIKREQLEWERKMKERLEEERRAFEQRKKELLERLVREFEEQQKELLEQQRLEFERRKQERLAMQQRELEKMFGSFSFGSGSSLEDTQPVTQVKEEEAVSVEESESSVAGSYHPHLEENVTVQEKDLDVTEPQVEVQDEPAQEKAVEPQEKVEVAKSALDYETVQRINEQHARLARQFEEYDKYMNANKSPQNQ</sequence>
<dbReference type="STRING" id="46223.SAMN05421852_10119"/>
<dbReference type="Proteomes" id="UP000199545">
    <property type="component" value="Unassembled WGS sequence"/>
</dbReference>
<dbReference type="AlphaFoldDB" id="A0A1I3JCJ4"/>
<keyword evidence="1" id="KW-0175">Coiled coil</keyword>